<evidence type="ECO:0000256" key="1">
    <source>
        <dbReference type="SAM" id="SignalP"/>
    </source>
</evidence>
<dbReference type="RefSeq" id="WP_042148707.1">
    <property type="nucleotide sequence ID" value="NZ_BBNO01000001.1"/>
</dbReference>
<reference evidence="3" key="1">
    <citation type="submission" date="2014-09" db="EMBL/GenBank/DDBJ databases">
        <title>Whole genome shotgun sequence of Streptomyces sp. NBRC 110027.</title>
        <authorList>
            <person name="Komaki H."/>
            <person name="Ichikawa N."/>
            <person name="Katano-Makiyama Y."/>
            <person name="Hosoyama A."/>
            <person name="Hashimoto M."/>
            <person name="Uohara A."/>
            <person name="Kitahashi Y."/>
            <person name="Ohji S."/>
            <person name="Kimura A."/>
            <person name="Yamazoe A."/>
            <person name="Igarashi Y."/>
            <person name="Fujita N."/>
        </authorList>
    </citation>
    <scope>NUCLEOTIDE SEQUENCE [LARGE SCALE GENOMIC DNA]</scope>
    <source>
        <strain evidence="3">NBRC 110027</strain>
    </source>
</reference>
<organism evidence="2 3">
    <name type="scientific">Streptomyces lydicamycinicus</name>
    <dbReference type="NCBI Taxonomy" id="1546107"/>
    <lineage>
        <taxon>Bacteria</taxon>
        <taxon>Bacillati</taxon>
        <taxon>Actinomycetota</taxon>
        <taxon>Actinomycetes</taxon>
        <taxon>Kitasatosporales</taxon>
        <taxon>Streptomycetaceae</taxon>
        <taxon>Streptomyces</taxon>
    </lineage>
</organism>
<keyword evidence="1" id="KW-0732">Signal</keyword>
<comment type="caution">
    <text evidence="2">The sequence shown here is derived from an EMBL/GenBank/DDBJ whole genome shotgun (WGS) entry which is preliminary data.</text>
</comment>
<protein>
    <recommendedName>
        <fullName evidence="4">SH3b domain-containing protein</fullName>
    </recommendedName>
</protein>
<feature type="signal peptide" evidence="1">
    <location>
        <begin position="1"/>
        <end position="33"/>
    </location>
</feature>
<dbReference type="OrthoDB" id="3482365at2"/>
<evidence type="ECO:0000313" key="3">
    <source>
        <dbReference type="Proteomes" id="UP000048965"/>
    </source>
</evidence>
<dbReference type="AlphaFoldDB" id="A0A0P4R161"/>
<gene>
    <name evidence="2" type="ORF">TPA0598_01_07620</name>
</gene>
<name>A0A0P4R161_9ACTN</name>
<proteinExistence type="predicted"/>
<dbReference type="EMBL" id="BBNO01000001">
    <property type="protein sequence ID" value="GAO06391.1"/>
    <property type="molecule type" value="Genomic_DNA"/>
</dbReference>
<feature type="chain" id="PRO_5006068299" description="SH3b domain-containing protein" evidence="1">
    <location>
        <begin position="34"/>
        <end position="120"/>
    </location>
</feature>
<dbReference type="Proteomes" id="UP000048965">
    <property type="component" value="Unassembled WGS sequence"/>
</dbReference>
<reference evidence="2 3" key="2">
    <citation type="journal article" date="2015" name="Stand. Genomic Sci.">
        <title>Draft genome sequence of marine-derived Streptomyces sp. TP-A0598, a producer of anti-MRSA antibiotic lydicamycins.</title>
        <authorList>
            <person name="Komaki H."/>
            <person name="Ichikawa N."/>
            <person name="Hosoyama A."/>
            <person name="Fujita N."/>
            <person name="Igarashi Y."/>
        </authorList>
    </citation>
    <scope>NUCLEOTIDE SEQUENCE [LARGE SCALE GENOMIC DNA]</scope>
    <source>
        <strain evidence="2 3">NBRC 110027</strain>
    </source>
</reference>
<evidence type="ECO:0008006" key="4">
    <source>
        <dbReference type="Google" id="ProtNLM"/>
    </source>
</evidence>
<keyword evidence="3" id="KW-1185">Reference proteome</keyword>
<accession>A0A0P4R161</accession>
<sequence length="120" mass="12842">MFPKSKSGKFGTFALCFLSGALAGALAAGPALAAHDSEGDDLSEYEGRVVAKEGLVLRTGPSTEFRAIGLKEYGSVVGISCRLNGQLVEDNPVWYKLSDASYVWSSTRHIVNEGAEPRWC</sequence>
<evidence type="ECO:0000313" key="2">
    <source>
        <dbReference type="EMBL" id="GAO06391.1"/>
    </source>
</evidence>